<reference evidence="5" key="1">
    <citation type="journal article" date="2019" name="Int. J. Syst. Evol. Microbiol.">
        <title>The Global Catalogue of Microorganisms (GCM) 10K type strain sequencing project: providing services to taxonomists for standard genome sequencing and annotation.</title>
        <authorList>
            <consortium name="The Broad Institute Genomics Platform"/>
            <consortium name="The Broad Institute Genome Sequencing Center for Infectious Disease"/>
            <person name="Wu L."/>
            <person name="Ma J."/>
        </authorList>
    </citation>
    <scope>NUCLEOTIDE SEQUENCE [LARGE SCALE GENOMIC DNA]</scope>
    <source>
        <strain evidence="5">SYNS20</strain>
    </source>
</reference>
<dbReference type="EMBL" id="JBHTCF010000004">
    <property type="protein sequence ID" value="MFC7304893.1"/>
    <property type="molecule type" value="Genomic_DNA"/>
</dbReference>
<keyword evidence="2" id="KW-0472">Membrane</keyword>
<accession>A0ABW2JHD5</accession>
<dbReference type="InterPro" id="IPR052710">
    <property type="entry name" value="CAAX_protease"/>
</dbReference>
<evidence type="ECO:0000313" key="5">
    <source>
        <dbReference type="Proteomes" id="UP001596523"/>
    </source>
</evidence>
<keyword evidence="2" id="KW-0812">Transmembrane</keyword>
<evidence type="ECO:0000259" key="3">
    <source>
        <dbReference type="Pfam" id="PF02517"/>
    </source>
</evidence>
<feature type="compositionally biased region" description="Low complexity" evidence="1">
    <location>
        <begin position="1"/>
        <end position="39"/>
    </location>
</feature>
<gene>
    <name evidence="4" type="ORF">ACFQVC_11765</name>
</gene>
<feature type="transmembrane region" description="Helical" evidence="2">
    <location>
        <begin position="147"/>
        <end position="169"/>
    </location>
</feature>
<feature type="transmembrane region" description="Helical" evidence="2">
    <location>
        <begin position="108"/>
        <end position="126"/>
    </location>
</feature>
<keyword evidence="4" id="KW-0378">Hydrolase</keyword>
<feature type="transmembrane region" description="Helical" evidence="2">
    <location>
        <begin position="310"/>
        <end position="333"/>
    </location>
</feature>
<evidence type="ECO:0000256" key="2">
    <source>
        <dbReference type="SAM" id="Phobius"/>
    </source>
</evidence>
<evidence type="ECO:0000313" key="4">
    <source>
        <dbReference type="EMBL" id="MFC7304893.1"/>
    </source>
</evidence>
<comment type="caution">
    <text evidence="4">The sequence shown here is derived from an EMBL/GenBank/DDBJ whole genome shotgun (WGS) entry which is preliminary data.</text>
</comment>
<dbReference type="Pfam" id="PF02517">
    <property type="entry name" value="Rce1-like"/>
    <property type="match status" value="1"/>
</dbReference>
<dbReference type="EC" id="3.4.-.-" evidence="4"/>
<dbReference type="Proteomes" id="UP001596523">
    <property type="component" value="Unassembled WGS sequence"/>
</dbReference>
<protein>
    <submittedName>
        <fullName evidence="4">CPBP family intramembrane glutamic endopeptidase</fullName>
        <ecNumber evidence="4">3.4.-.-</ecNumber>
    </submittedName>
</protein>
<dbReference type="GO" id="GO:0016787">
    <property type="term" value="F:hydrolase activity"/>
    <property type="evidence" value="ECO:0007669"/>
    <property type="project" value="UniProtKB-KW"/>
</dbReference>
<keyword evidence="5" id="KW-1185">Reference proteome</keyword>
<feature type="transmembrane region" description="Helical" evidence="2">
    <location>
        <begin position="189"/>
        <end position="208"/>
    </location>
</feature>
<feature type="domain" description="CAAX prenyl protease 2/Lysostaphin resistance protein A-like" evidence="3">
    <location>
        <begin position="201"/>
        <end position="290"/>
    </location>
</feature>
<dbReference type="PANTHER" id="PTHR36435">
    <property type="entry name" value="SLR1288 PROTEIN"/>
    <property type="match status" value="1"/>
</dbReference>
<dbReference type="PANTHER" id="PTHR36435:SF1">
    <property type="entry name" value="CAAX AMINO TERMINAL PROTEASE FAMILY PROTEIN"/>
    <property type="match status" value="1"/>
</dbReference>
<dbReference type="InterPro" id="IPR003675">
    <property type="entry name" value="Rce1/LyrA-like_dom"/>
</dbReference>
<evidence type="ECO:0000256" key="1">
    <source>
        <dbReference type="SAM" id="MobiDB-lite"/>
    </source>
</evidence>
<keyword evidence="2" id="KW-1133">Transmembrane helix</keyword>
<sequence>MNRGQGDWAGWSAADRAAAGPPHRTGAPAPRAVGPVAAPSGTPYHQQARNGLQRWWREVLGTLVAVVAAFVGFLSLYVAADAFADLFGGRAVRPRNDEIFEAPLAEQALGLVSLAVLIPAVMIAARRVELRPAGTLSSVTGRLRWRWLAICTGIAVPVMLVQNGLLILWVTVTDGTDGGGGDGGGTGSVGFPGLGTFLVSVAVLWALIPFQAAAEEYAFRGWFQQIFGAHWNTPWPGIVISSLLFALAHGFGELSGFFLLFYSAAWWAWLTIRTGGLEATIAPHVVNNALAFTLLAGTGELGDTSTAADAAWQAFALELLFAPLYALLVLRLARRRGIATRTP</sequence>
<feature type="transmembrane region" description="Helical" evidence="2">
    <location>
        <begin position="229"/>
        <end position="248"/>
    </location>
</feature>
<proteinExistence type="predicted"/>
<feature type="transmembrane region" description="Helical" evidence="2">
    <location>
        <begin position="59"/>
        <end position="80"/>
    </location>
</feature>
<dbReference type="RefSeq" id="WP_381829815.1">
    <property type="nucleotide sequence ID" value="NZ_JBHTCF010000004.1"/>
</dbReference>
<feature type="region of interest" description="Disordered" evidence="1">
    <location>
        <begin position="1"/>
        <end position="40"/>
    </location>
</feature>
<organism evidence="4 5">
    <name type="scientific">Streptomyces monticola</name>
    <dbReference type="NCBI Taxonomy" id="2666263"/>
    <lineage>
        <taxon>Bacteria</taxon>
        <taxon>Bacillati</taxon>
        <taxon>Actinomycetota</taxon>
        <taxon>Actinomycetes</taxon>
        <taxon>Kitasatosporales</taxon>
        <taxon>Streptomycetaceae</taxon>
        <taxon>Streptomyces</taxon>
    </lineage>
</organism>
<name>A0ABW2JHD5_9ACTN</name>